<dbReference type="AlphaFoldDB" id="A0A0D3JHF1"/>
<protein>
    <recommendedName>
        <fullName evidence="1">Methyltransferase type 11 domain-containing protein</fullName>
    </recommendedName>
</protein>
<dbReference type="PaxDb" id="2903-EOD22936"/>
<dbReference type="CDD" id="cd02440">
    <property type="entry name" value="AdoMet_MTases"/>
    <property type="match status" value="1"/>
</dbReference>
<keyword evidence="3" id="KW-1185">Reference proteome</keyword>
<dbReference type="OMA" id="QWDDESP"/>
<organism evidence="2 3">
    <name type="scientific">Emiliania huxleyi (strain CCMP1516)</name>
    <dbReference type="NCBI Taxonomy" id="280463"/>
    <lineage>
        <taxon>Eukaryota</taxon>
        <taxon>Haptista</taxon>
        <taxon>Haptophyta</taxon>
        <taxon>Prymnesiophyceae</taxon>
        <taxon>Isochrysidales</taxon>
        <taxon>Noelaerhabdaceae</taxon>
        <taxon>Emiliania</taxon>
    </lineage>
</organism>
<dbReference type="InterPro" id="IPR013216">
    <property type="entry name" value="Methyltransf_11"/>
</dbReference>
<reference evidence="2" key="2">
    <citation type="submission" date="2024-10" db="UniProtKB">
        <authorList>
            <consortium name="EnsemblProtists"/>
        </authorList>
    </citation>
    <scope>IDENTIFICATION</scope>
</reference>
<dbReference type="Proteomes" id="UP000013827">
    <property type="component" value="Unassembled WGS sequence"/>
</dbReference>
<evidence type="ECO:0000313" key="3">
    <source>
        <dbReference type="Proteomes" id="UP000013827"/>
    </source>
</evidence>
<dbReference type="PANTHER" id="PTHR43036">
    <property type="entry name" value="OSJNBB0011N17.9 PROTEIN"/>
    <property type="match status" value="1"/>
</dbReference>
<dbReference type="KEGG" id="ehx:EMIHUDRAFT_56021"/>
<name>A0A0D3JHF1_EMIH1</name>
<evidence type="ECO:0000259" key="1">
    <source>
        <dbReference type="Pfam" id="PF08241"/>
    </source>
</evidence>
<proteinExistence type="predicted"/>
<dbReference type="Gene3D" id="3.40.50.150">
    <property type="entry name" value="Vaccinia Virus protein VP39"/>
    <property type="match status" value="1"/>
</dbReference>
<feature type="domain" description="Methyltransferase type 11" evidence="1">
    <location>
        <begin position="126"/>
        <end position="174"/>
    </location>
</feature>
<dbReference type="EnsemblProtists" id="EOD22936">
    <property type="protein sequence ID" value="EOD22936"/>
    <property type="gene ID" value="EMIHUDRAFT_56021"/>
</dbReference>
<dbReference type="GO" id="GO:0008757">
    <property type="term" value="F:S-adenosylmethionine-dependent methyltransferase activity"/>
    <property type="evidence" value="ECO:0007669"/>
    <property type="project" value="InterPro"/>
</dbReference>
<dbReference type="Pfam" id="PF08241">
    <property type="entry name" value="Methyltransf_11"/>
    <property type="match status" value="1"/>
</dbReference>
<dbReference type="PANTHER" id="PTHR43036:SF2">
    <property type="entry name" value="OS04G0481300 PROTEIN"/>
    <property type="match status" value="1"/>
</dbReference>
<accession>A0A0D3JHF1</accession>
<dbReference type="SUPFAM" id="SSF53335">
    <property type="entry name" value="S-adenosyl-L-methionine-dependent methyltransferases"/>
    <property type="match status" value="1"/>
</dbReference>
<dbReference type="GeneID" id="17268483"/>
<dbReference type="RefSeq" id="XP_005775365.1">
    <property type="nucleotide sequence ID" value="XM_005775308.1"/>
</dbReference>
<dbReference type="InterPro" id="IPR029063">
    <property type="entry name" value="SAM-dependent_MTases_sf"/>
</dbReference>
<dbReference type="eggNOG" id="ENOG502SQCR">
    <property type="taxonomic scope" value="Eukaryota"/>
</dbReference>
<reference evidence="3" key="1">
    <citation type="journal article" date="2013" name="Nature">
        <title>Pan genome of the phytoplankton Emiliania underpins its global distribution.</title>
        <authorList>
            <person name="Read B.A."/>
            <person name="Kegel J."/>
            <person name="Klute M.J."/>
            <person name="Kuo A."/>
            <person name="Lefebvre S.C."/>
            <person name="Maumus F."/>
            <person name="Mayer C."/>
            <person name="Miller J."/>
            <person name="Monier A."/>
            <person name="Salamov A."/>
            <person name="Young J."/>
            <person name="Aguilar M."/>
            <person name="Claverie J.M."/>
            <person name="Frickenhaus S."/>
            <person name="Gonzalez K."/>
            <person name="Herman E.K."/>
            <person name="Lin Y.C."/>
            <person name="Napier J."/>
            <person name="Ogata H."/>
            <person name="Sarno A.F."/>
            <person name="Shmutz J."/>
            <person name="Schroeder D."/>
            <person name="de Vargas C."/>
            <person name="Verret F."/>
            <person name="von Dassow P."/>
            <person name="Valentin K."/>
            <person name="Van de Peer Y."/>
            <person name="Wheeler G."/>
            <person name="Dacks J.B."/>
            <person name="Delwiche C.F."/>
            <person name="Dyhrman S.T."/>
            <person name="Glockner G."/>
            <person name="John U."/>
            <person name="Richards T."/>
            <person name="Worden A.Z."/>
            <person name="Zhang X."/>
            <person name="Grigoriev I.V."/>
            <person name="Allen A.E."/>
            <person name="Bidle K."/>
            <person name="Borodovsky M."/>
            <person name="Bowler C."/>
            <person name="Brownlee C."/>
            <person name="Cock J.M."/>
            <person name="Elias M."/>
            <person name="Gladyshev V.N."/>
            <person name="Groth M."/>
            <person name="Guda C."/>
            <person name="Hadaegh A."/>
            <person name="Iglesias-Rodriguez M.D."/>
            <person name="Jenkins J."/>
            <person name="Jones B.M."/>
            <person name="Lawson T."/>
            <person name="Leese F."/>
            <person name="Lindquist E."/>
            <person name="Lobanov A."/>
            <person name="Lomsadze A."/>
            <person name="Malik S.B."/>
            <person name="Marsh M.E."/>
            <person name="Mackinder L."/>
            <person name="Mock T."/>
            <person name="Mueller-Roeber B."/>
            <person name="Pagarete A."/>
            <person name="Parker M."/>
            <person name="Probert I."/>
            <person name="Quesneville H."/>
            <person name="Raines C."/>
            <person name="Rensing S.A."/>
            <person name="Riano-Pachon D.M."/>
            <person name="Richier S."/>
            <person name="Rokitta S."/>
            <person name="Shiraiwa Y."/>
            <person name="Soanes D.M."/>
            <person name="van der Giezen M."/>
            <person name="Wahlund T.M."/>
            <person name="Williams B."/>
            <person name="Wilson W."/>
            <person name="Wolfe G."/>
            <person name="Wurch L.L."/>
        </authorList>
    </citation>
    <scope>NUCLEOTIDE SEQUENCE</scope>
</reference>
<dbReference type="HOGENOM" id="CLU_072455_1_1_1"/>
<evidence type="ECO:0000313" key="2">
    <source>
        <dbReference type="EnsemblProtists" id="EOD22936"/>
    </source>
</evidence>
<sequence>ASTSAAEPGEVRAVLESATWDETAPFTREDFRRLDESDDSRFYDDPKLVQHIDDAAVASTTSFYSQLFASLAASGEAPPRPLSVLDLCSSWVSHYPPAGTGNDRGSGRSAREVAEAPVAFHATAQVLTGYKALPYADASFDAVTCTVSIDYLVRPLEVVAEAARVLRPGGKVAFVFSNRLFFSKAVALWTGKDDLEHVYTVGSYVHYGAGGATPQ</sequence>